<accession>A0A376DQW9</accession>
<protein>
    <submittedName>
        <fullName evidence="1">DUF2199 domain-containing protein</fullName>
    </submittedName>
    <submittedName>
        <fullName evidence="2">Uncharacterized protein conserved in bacteria</fullName>
    </submittedName>
</protein>
<evidence type="ECO:0000313" key="4">
    <source>
        <dbReference type="Proteomes" id="UP000273270"/>
    </source>
</evidence>
<keyword evidence="4" id="KW-1185">Reference proteome</keyword>
<dbReference type="EMBL" id="UFVQ01000003">
    <property type="protein sequence ID" value="STC94007.1"/>
    <property type="molecule type" value="Genomic_DNA"/>
</dbReference>
<dbReference type="Pfam" id="PF09965">
    <property type="entry name" value="DUF2199"/>
    <property type="match status" value="1"/>
</dbReference>
<organism evidence="2 3">
    <name type="scientific">Chryseobacterium carnipullorum</name>
    <dbReference type="NCBI Taxonomy" id="1124835"/>
    <lineage>
        <taxon>Bacteria</taxon>
        <taxon>Pseudomonadati</taxon>
        <taxon>Bacteroidota</taxon>
        <taxon>Flavobacteriia</taxon>
        <taxon>Flavobacteriales</taxon>
        <taxon>Weeksellaceae</taxon>
        <taxon>Chryseobacterium group</taxon>
        <taxon>Chryseobacterium</taxon>
    </lineage>
</organism>
<dbReference type="AlphaFoldDB" id="A0A376DQW9"/>
<dbReference type="RefSeq" id="WP_123879286.1">
    <property type="nucleotide sequence ID" value="NZ_CP033920.1"/>
</dbReference>
<evidence type="ECO:0000313" key="3">
    <source>
        <dbReference type="Proteomes" id="UP000255224"/>
    </source>
</evidence>
<dbReference type="KEGG" id="ccau:EG346_13895"/>
<evidence type="ECO:0000313" key="1">
    <source>
        <dbReference type="EMBL" id="AZA49200.1"/>
    </source>
</evidence>
<gene>
    <name evidence="1" type="ORF">EG346_13895</name>
    <name evidence="2" type="ORF">NCTC13533_01231</name>
</gene>
<sequence>MKYICECCGEEKEDWPALAYPFPLFYSNLSEEEQKNAELTSDLCIVENPEYAHYFIRAVMVQQVANSCQDVEYGIWVSLSEKSFNEYVENYDNKEFETEYFGWLSNYLPDYDFEESIPTTVVVNNSVGRPFVFPHQSLDHPFVHDFYNGISQEEAERRMDVVLKNSNT</sequence>
<reference evidence="1" key="2">
    <citation type="submission" date="2018-11" db="EMBL/GenBank/DDBJ databases">
        <title>Proposal to divide the Flavobacteriaceae and reorganize its genera based on Amino Acid Identity values calculated from whole genome sequences.</title>
        <authorList>
            <person name="Nicholson A.C."/>
            <person name="Gulvik C.A."/>
            <person name="Whitney A.M."/>
            <person name="Humrighouse B.W."/>
            <person name="Bell M."/>
            <person name="Holmes B."/>
            <person name="Steigerwalt A."/>
            <person name="Villarma A."/>
            <person name="Sheth M."/>
            <person name="Batra D."/>
            <person name="Pryor J."/>
            <person name="Bernardet J.-F."/>
            <person name="Hugo C."/>
            <person name="Kampfer P."/>
            <person name="Newman J."/>
            <person name="Mcquiston J.R."/>
        </authorList>
    </citation>
    <scope>NUCLEOTIDE SEQUENCE [LARGE SCALE GENOMIC DNA]</scope>
    <source>
        <strain evidence="1">G0188</strain>
    </source>
</reference>
<dbReference type="EMBL" id="CP033920">
    <property type="protein sequence ID" value="AZA49200.1"/>
    <property type="molecule type" value="Genomic_DNA"/>
</dbReference>
<proteinExistence type="predicted"/>
<dbReference type="Proteomes" id="UP000255224">
    <property type="component" value="Unassembled WGS sequence"/>
</dbReference>
<reference evidence="4" key="3">
    <citation type="submission" date="2018-11" db="EMBL/GenBank/DDBJ databases">
        <title>Proposal to divide the Flavobacteriaceae and reorganize its genera based on Amino Acid Identity values calculated from whole genome sequences.</title>
        <authorList>
            <person name="Nicholson A.C."/>
            <person name="Gulvik C.A."/>
            <person name="Whitney A.M."/>
            <person name="Humrighouse B.W."/>
            <person name="Bell M."/>
            <person name="Holmes B."/>
            <person name="Steigerwalt A.G."/>
            <person name="Villarma A."/>
            <person name="Sheth M."/>
            <person name="Batra D."/>
            <person name="Pryor J."/>
            <person name="Bernardet J.-F."/>
            <person name="Hugo C."/>
            <person name="Kampfer P."/>
            <person name="Newman J."/>
            <person name="McQuiston J.R."/>
        </authorList>
    </citation>
    <scope>NUCLEOTIDE SEQUENCE [LARGE SCALE GENOMIC DNA]</scope>
    <source>
        <strain evidence="4">G0188</strain>
    </source>
</reference>
<reference evidence="2 3" key="1">
    <citation type="submission" date="2018-06" db="EMBL/GenBank/DDBJ databases">
        <authorList>
            <consortium name="Pathogen Informatics"/>
            <person name="Doyle S."/>
        </authorList>
    </citation>
    <scope>NUCLEOTIDE SEQUENCE [LARGE SCALE GENOMIC DNA]</scope>
    <source>
        <strain evidence="2 3">NCTC13533</strain>
    </source>
</reference>
<accession>A0A3G6M0S6</accession>
<dbReference type="Proteomes" id="UP000273270">
    <property type="component" value="Chromosome"/>
</dbReference>
<name>A0A376DQW9_CHRCU</name>
<dbReference type="OrthoDB" id="4404538at2"/>
<evidence type="ECO:0000313" key="2">
    <source>
        <dbReference type="EMBL" id="STC94007.1"/>
    </source>
</evidence>
<dbReference type="InterPro" id="IPR018697">
    <property type="entry name" value="DUF2199"/>
</dbReference>